<dbReference type="InterPro" id="IPR000595">
    <property type="entry name" value="cNMP-bd_dom"/>
</dbReference>
<feature type="signal peptide" evidence="1">
    <location>
        <begin position="1"/>
        <end position="17"/>
    </location>
</feature>
<dbReference type="InterPro" id="IPR050818">
    <property type="entry name" value="KCNH_animal-type"/>
</dbReference>
<gene>
    <name evidence="4 5 6 7" type="primary">LOC108563283</name>
</gene>
<organism evidence="3 6">
    <name type="scientific">Nicrophorus vespilloides</name>
    <name type="common">Boreal carrion beetle</name>
    <dbReference type="NCBI Taxonomy" id="110193"/>
    <lineage>
        <taxon>Eukaryota</taxon>
        <taxon>Metazoa</taxon>
        <taxon>Ecdysozoa</taxon>
        <taxon>Arthropoda</taxon>
        <taxon>Hexapoda</taxon>
        <taxon>Insecta</taxon>
        <taxon>Pterygota</taxon>
        <taxon>Neoptera</taxon>
        <taxon>Endopterygota</taxon>
        <taxon>Coleoptera</taxon>
        <taxon>Polyphaga</taxon>
        <taxon>Staphyliniformia</taxon>
        <taxon>Silphidae</taxon>
        <taxon>Nicrophorinae</taxon>
        <taxon>Nicrophorus</taxon>
    </lineage>
</organism>
<dbReference type="PROSITE" id="PS50042">
    <property type="entry name" value="CNMP_BINDING_3"/>
    <property type="match status" value="1"/>
</dbReference>
<evidence type="ECO:0000313" key="6">
    <source>
        <dbReference type="RefSeq" id="XP_017777400.1"/>
    </source>
</evidence>
<dbReference type="Gene3D" id="2.60.120.10">
    <property type="entry name" value="Jelly Rolls"/>
    <property type="match status" value="1"/>
</dbReference>
<protein>
    <submittedName>
        <fullName evidence="4 5">Uncharacterized protein LOC108563283</fullName>
    </submittedName>
</protein>
<dbReference type="RefSeq" id="XP_017777400.1">
    <property type="nucleotide sequence ID" value="XM_017921911.1"/>
</dbReference>
<evidence type="ECO:0000313" key="4">
    <source>
        <dbReference type="RefSeq" id="XP_017777398.1"/>
    </source>
</evidence>
<evidence type="ECO:0000256" key="1">
    <source>
        <dbReference type="SAM" id="SignalP"/>
    </source>
</evidence>
<evidence type="ECO:0000313" key="3">
    <source>
        <dbReference type="Proteomes" id="UP000695000"/>
    </source>
</evidence>
<dbReference type="SUPFAM" id="SSF51206">
    <property type="entry name" value="cAMP-binding domain-like"/>
    <property type="match status" value="1"/>
</dbReference>
<dbReference type="InterPro" id="IPR018490">
    <property type="entry name" value="cNMP-bd_dom_sf"/>
</dbReference>
<feature type="chain" id="PRO_5045022733" evidence="1">
    <location>
        <begin position="18"/>
        <end position="228"/>
    </location>
</feature>
<proteinExistence type="predicted"/>
<evidence type="ECO:0000313" key="7">
    <source>
        <dbReference type="RefSeq" id="XP_017777401.1"/>
    </source>
</evidence>
<accession>A0ABM1MS50</accession>
<evidence type="ECO:0000313" key="5">
    <source>
        <dbReference type="RefSeq" id="XP_017777399.1"/>
    </source>
</evidence>
<dbReference type="GeneID" id="108563283"/>
<dbReference type="InterPro" id="IPR014710">
    <property type="entry name" value="RmlC-like_jellyroll"/>
</dbReference>
<feature type="domain" description="Cyclic nucleotide-binding" evidence="2">
    <location>
        <begin position="99"/>
        <end position="201"/>
    </location>
</feature>
<dbReference type="CDD" id="cd00038">
    <property type="entry name" value="CAP_ED"/>
    <property type="match status" value="1"/>
</dbReference>
<sequence length="228" mass="26891">MFLTTVFIICTITCGFAVIQVIDHDSLGKYVYNIGEIKTYLQYQRLSPAIFKKVWNYYLLLWKIQNGEHFPAFINNATNYLKEDIMYDIYSHHLLNHFLLKNTHVDFLRQLMAHFKKCMFPKSYVIAEKGDIDCCMYFIHSGTVSVIVRNKYVDDELYTLNKNQSFGELQGLICSKHKYTYIAKTHVDIIMLNKNDWGYLLKFFPATVEEILEKVHEHFGISNIKIDQ</sequence>
<dbReference type="PANTHER" id="PTHR10217">
    <property type="entry name" value="VOLTAGE AND LIGAND GATED POTASSIUM CHANNEL"/>
    <property type="match status" value="1"/>
</dbReference>
<dbReference type="Proteomes" id="UP000695000">
    <property type="component" value="Unplaced"/>
</dbReference>
<evidence type="ECO:0000259" key="2">
    <source>
        <dbReference type="PROSITE" id="PS50042"/>
    </source>
</evidence>
<keyword evidence="3" id="KW-1185">Reference proteome</keyword>
<dbReference type="Pfam" id="PF00027">
    <property type="entry name" value="cNMP_binding"/>
    <property type="match status" value="1"/>
</dbReference>
<name>A0ABM1MS50_NICVS</name>
<keyword evidence="1" id="KW-0732">Signal</keyword>
<dbReference type="RefSeq" id="XP_017777398.1">
    <property type="nucleotide sequence ID" value="XM_017921909.1"/>
</dbReference>
<dbReference type="RefSeq" id="XP_017777401.1">
    <property type="nucleotide sequence ID" value="XM_017921912.1"/>
</dbReference>
<dbReference type="PANTHER" id="PTHR10217:SF435">
    <property type="entry name" value="POTASSIUM VOLTAGE-GATED CHANNEL PROTEIN EAG"/>
    <property type="match status" value="1"/>
</dbReference>
<dbReference type="RefSeq" id="XP_017777399.1">
    <property type="nucleotide sequence ID" value="XM_017921910.1"/>
</dbReference>
<reference evidence="4 5" key="1">
    <citation type="submission" date="2025-05" db="UniProtKB">
        <authorList>
            <consortium name="RefSeq"/>
        </authorList>
    </citation>
    <scope>IDENTIFICATION</scope>
    <source>
        <tissue evidence="4 5">Whole Larva</tissue>
    </source>
</reference>